<dbReference type="AlphaFoldDB" id="K6YPM7"/>
<organism evidence="1 2">
    <name type="scientific">Paraglaciecola polaris LMG 21857</name>
    <dbReference type="NCBI Taxonomy" id="1129793"/>
    <lineage>
        <taxon>Bacteria</taxon>
        <taxon>Pseudomonadati</taxon>
        <taxon>Pseudomonadota</taxon>
        <taxon>Gammaproteobacteria</taxon>
        <taxon>Alteromonadales</taxon>
        <taxon>Alteromonadaceae</taxon>
        <taxon>Paraglaciecola</taxon>
    </lineage>
</organism>
<gene>
    <name evidence="1" type="ORF">GPLA_3799</name>
</gene>
<comment type="caution">
    <text evidence="1">The sequence shown here is derived from an EMBL/GenBank/DDBJ whole genome shotgun (WGS) entry which is preliminary data.</text>
</comment>
<protein>
    <submittedName>
        <fullName evidence="1">Uncharacterized protein</fullName>
    </submittedName>
</protein>
<keyword evidence="2" id="KW-1185">Reference proteome</keyword>
<sequence length="41" mass="4719">MLLLQHYEVNLLKPSTDVKNNALGRESTHGLAQRVSRFRLL</sequence>
<dbReference type="Proteomes" id="UP000006322">
    <property type="component" value="Unassembled WGS sequence"/>
</dbReference>
<accession>K6YPM7</accession>
<reference evidence="2" key="1">
    <citation type="journal article" date="2014" name="Environ. Microbiol.">
        <title>Comparative genomics of the marine bacterial genus Glaciecola reveals the high degree of genomic diversity and genomic characteristic for cold adaptation.</title>
        <authorList>
            <person name="Qin Q.L."/>
            <person name="Xie B.B."/>
            <person name="Yu Y."/>
            <person name="Shu Y.L."/>
            <person name="Rong J.C."/>
            <person name="Zhang Y.J."/>
            <person name="Zhao D.L."/>
            <person name="Chen X.L."/>
            <person name="Zhang X.Y."/>
            <person name="Chen B."/>
            <person name="Zhou B.C."/>
            <person name="Zhang Y.Z."/>
        </authorList>
    </citation>
    <scope>NUCLEOTIDE SEQUENCE [LARGE SCALE GENOMIC DNA]</scope>
    <source>
        <strain evidence="2">LMG 21857</strain>
    </source>
</reference>
<evidence type="ECO:0000313" key="2">
    <source>
        <dbReference type="Proteomes" id="UP000006322"/>
    </source>
</evidence>
<dbReference type="EMBL" id="BAER01000115">
    <property type="protein sequence ID" value="GAC34684.1"/>
    <property type="molecule type" value="Genomic_DNA"/>
</dbReference>
<proteinExistence type="predicted"/>
<name>K6YPM7_9ALTE</name>
<evidence type="ECO:0000313" key="1">
    <source>
        <dbReference type="EMBL" id="GAC34684.1"/>
    </source>
</evidence>